<proteinExistence type="predicted"/>
<evidence type="ECO:0000256" key="1">
    <source>
        <dbReference type="SAM" id="MobiDB-lite"/>
    </source>
</evidence>
<dbReference type="Proteomes" id="UP001501265">
    <property type="component" value="Unassembled WGS sequence"/>
</dbReference>
<protein>
    <submittedName>
        <fullName evidence="2">Uncharacterized protein</fullName>
    </submittedName>
</protein>
<name>A0ABP9BGU6_9ACTN</name>
<evidence type="ECO:0000313" key="2">
    <source>
        <dbReference type="EMBL" id="GAA4795264.1"/>
    </source>
</evidence>
<feature type="region of interest" description="Disordered" evidence="1">
    <location>
        <begin position="1"/>
        <end position="152"/>
    </location>
</feature>
<feature type="compositionally biased region" description="Low complexity" evidence="1">
    <location>
        <begin position="26"/>
        <end position="41"/>
    </location>
</feature>
<evidence type="ECO:0000313" key="3">
    <source>
        <dbReference type="Proteomes" id="UP001501265"/>
    </source>
</evidence>
<organism evidence="2 3">
    <name type="scientific">Streptomyces ziwulingensis</name>
    <dbReference type="NCBI Taxonomy" id="1045501"/>
    <lineage>
        <taxon>Bacteria</taxon>
        <taxon>Bacillati</taxon>
        <taxon>Actinomycetota</taxon>
        <taxon>Actinomycetes</taxon>
        <taxon>Kitasatosporales</taxon>
        <taxon>Streptomycetaceae</taxon>
        <taxon>Streptomyces</taxon>
    </lineage>
</organism>
<feature type="compositionally biased region" description="Low complexity" evidence="1">
    <location>
        <begin position="107"/>
        <end position="146"/>
    </location>
</feature>
<accession>A0ABP9BGU6</accession>
<dbReference type="EMBL" id="BAABIG010000021">
    <property type="protein sequence ID" value="GAA4795264.1"/>
    <property type="molecule type" value="Genomic_DNA"/>
</dbReference>
<feature type="compositionally biased region" description="Basic and acidic residues" evidence="1">
    <location>
        <begin position="42"/>
        <end position="59"/>
    </location>
</feature>
<sequence>MTDVTRPTGGTPAERGHHTPTPGVTPLDSDAALDPDAPLGARADHAAGTRAETTPHLRTEGTGSTGRTDGIADTSHTSDTSHPDGTGTGIGTGTGTGTGTAEHAEHAATATPTPTPGLGSTPTTAAAPSASSASSATSSSSGTSLLAHEESDKFGERLHHAVAGFVDGPRASVEEADRVLEELASRFTDAVTKRRHTLRTSWQSTDAGEKHSAADTEQLRLALRDYRELSDRLLRL</sequence>
<comment type="caution">
    <text evidence="2">The sequence shown here is derived from an EMBL/GenBank/DDBJ whole genome shotgun (WGS) entry which is preliminary data.</text>
</comment>
<feature type="compositionally biased region" description="Gly residues" evidence="1">
    <location>
        <begin position="86"/>
        <end position="98"/>
    </location>
</feature>
<gene>
    <name evidence="2" type="ORF">GCM10023220_22090</name>
</gene>
<reference evidence="3" key="1">
    <citation type="journal article" date="2019" name="Int. J. Syst. Evol. Microbiol.">
        <title>The Global Catalogue of Microorganisms (GCM) 10K type strain sequencing project: providing services to taxonomists for standard genome sequencing and annotation.</title>
        <authorList>
            <consortium name="The Broad Institute Genomics Platform"/>
            <consortium name="The Broad Institute Genome Sequencing Center for Infectious Disease"/>
            <person name="Wu L."/>
            <person name="Ma J."/>
        </authorList>
    </citation>
    <scope>NUCLEOTIDE SEQUENCE [LARGE SCALE GENOMIC DNA]</scope>
    <source>
        <strain evidence="3">JCM 18081</strain>
    </source>
</reference>
<dbReference type="RefSeq" id="WP_345619139.1">
    <property type="nucleotide sequence ID" value="NZ_BAABIG010000021.1"/>
</dbReference>
<keyword evidence="3" id="KW-1185">Reference proteome</keyword>